<dbReference type="InterPro" id="IPR052344">
    <property type="entry name" value="Transposase-related"/>
</dbReference>
<evidence type="ECO:0000313" key="3">
    <source>
        <dbReference type="EMBL" id="BEP29235.1"/>
    </source>
</evidence>
<dbReference type="PANTHER" id="PTHR33678:SF1">
    <property type="entry name" value="BLL1576 PROTEIN"/>
    <property type="match status" value="1"/>
</dbReference>
<dbReference type="Proteomes" id="UP001321786">
    <property type="component" value="Chromosome"/>
</dbReference>
<keyword evidence="4" id="KW-1185">Reference proteome</keyword>
<sequence>MQIFLKFIMHTKIPLGKAIKYTLNQCNKLIRFLKDGRIEIDNNRAERAIKPFVIRRKNRMFSRSPNESVDSAIYYSVIETTKTNKLKPFYYLEYLFERLPNLDLENPRELDALLL</sequence>
<evidence type="ECO:0008006" key="5">
    <source>
        <dbReference type="Google" id="ProtNLM"/>
    </source>
</evidence>
<dbReference type="AlphaFoldDB" id="A0AAU9E5B0"/>
<protein>
    <recommendedName>
        <fullName evidence="5">Transposase</fullName>
    </recommendedName>
</protein>
<dbReference type="InterPro" id="IPR039552">
    <property type="entry name" value="IS66_C"/>
</dbReference>
<dbReference type="RefSeq" id="WP_422388893.1">
    <property type="nucleotide sequence ID" value="NZ_AP028654.1"/>
</dbReference>
<evidence type="ECO:0000259" key="2">
    <source>
        <dbReference type="Pfam" id="PF13817"/>
    </source>
</evidence>
<feature type="domain" description="Transposase IS66 central" evidence="1">
    <location>
        <begin position="12"/>
        <end position="66"/>
    </location>
</feature>
<name>A0AAU9E5B0_9FIRM</name>
<organism evidence="3 4">
    <name type="scientific">Helicovermis profundi</name>
    <dbReference type="NCBI Taxonomy" id="3065157"/>
    <lineage>
        <taxon>Bacteria</taxon>
        <taxon>Bacillati</taxon>
        <taxon>Bacillota</taxon>
        <taxon>Clostridia</taxon>
        <taxon>Helicovermis</taxon>
    </lineage>
</organism>
<feature type="domain" description="Transposase IS66 C-terminal" evidence="2">
    <location>
        <begin position="76"/>
        <end position="114"/>
    </location>
</feature>
<evidence type="ECO:0000313" key="4">
    <source>
        <dbReference type="Proteomes" id="UP001321786"/>
    </source>
</evidence>
<dbReference type="Pfam" id="PF03050">
    <property type="entry name" value="DDE_Tnp_IS66"/>
    <property type="match status" value="1"/>
</dbReference>
<gene>
    <name evidence="3" type="ORF">HLPR_15660</name>
</gene>
<evidence type="ECO:0000259" key="1">
    <source>
        <dbReference type="Pfam" id="PF03050"/>
    </source>
</evidence>
<dbReference type="KEGG" id="hprf:HLPR_15660"/>
<dbReference type="InterPro" id="IPR004291">
    <property type="entry name" value="Transposase_IS66_central"/>
</dbReference>
<proteinExistence type="predicted"/>
<accession>A0AAU9E5B0</accession>
<dbReference type="EMBL" id="AP028654">
    <property type="protein sequence ID" value="BEP29235.1"/>
    <property type="molecule type" value="Genomic_DNA"/>
</dbReference>
<reference evidence="3 4" key="1">
    <citation type="submission" date="2023-08" db="EMBL/GenBank/DDBJ databases">
        <title>Helicovermis profunda gen. nov., sp. nov., a novel mesophilic, fermentative bacterium within the Bacillota from a deep-sea hydrothermal vent chimney.</title>
        <authorList>
            <person name="Miyazaki U."/>
            <person name="Mizutani D."/>
            <person name="Hashimoto Y."/>
            <person name="Tame A."/>
            <person name="Sawayama S."/>
            <person name="Miyazaki J."/>
            <person name="Takai K."/>
            <person name="Nakagawa S."/>
        </authorList>
    </citation>
    <scope>NUCLEOTIDE SEQUENCE [LARGE SCALE GENOMIC DNA]</scope>
    <source>
        <strain evidence="3 4">S502</strain>
    </source>
</reference>
<dbReference type="PANTHER" id="PTHR33678">
    <property type="entry name" value="BLL1576 PROTEIN"/>
    <property type="match status" value="1"/>
</dbReference>
<dbReference type="Pfam" id="PF13817">
    <property type="entry name" value="DDE_Tnp_IS66_C"/>
    <property type="match status" value="1"/>
</dbReference>